<proteinExistence type="predicted"/>
<reference evidence="1 2" key="1">
    <citation type="journal article" date="2023" name="G3 (Bethesda)">
        <title>A chromosome-length genome assembly and annotation of blackberry (Rubus argutus, cv. 'Hillquist').</title>
        <authorList>
            <person name="Bruna T."/>
            <person name="Aryal R."/>
            <person name="Dudchenko O."/>
            <person name="Sargent D.J."/>
            <person name="Mead D."/>
            <person name="Buti M."/>
            <person name="Cavallini A."/>
            <person name="Hytonen T."/>
            <person name="Andres J."/>
            <person name="Pham M."/>
            <person name="Weisz D."/>
            <person name="Mascagni F."/>
            <person name="Usai G."/>
            <person name="Natali L."/>
            <person name="Bassil N."/>
            <person name="Fernandez G.E."/>
            <person name="Lomsadze A."/>
            <person name="Armour M."/>
            <person name="Olukolu B."/>
            <person name="Poorten T."/>
            <person name="Britton C."/>
            <person name="Davik J."/>
            <person name="Ashrafi H."/>
            <person name="Aiden E.L."/>
            <person name="Borodovsky M."/>
            <person name="Worthington M."/>
        </authorList>
    </citation>
    <scope>NUCLEOTIDE SEQUENCE [LARGE SCALE GENOMIC DNA]</scope>
    <source>
        <strain evidence="1">PI 553951</strain>
    </source>
</reference>
<name>A0AAW1YD74_RUBAR</name>
<comment type="caution">
    <text evidence="1">The sequence shown here is derived from an EMBL/GenBank/DDBJ whole genome shotgun (WGS) entry which is preliminary data.</text>
</comment>
<evidence type="ECO:0000313" key="1">
    <source>
        <dbReference type="EMBL" id="KAK9947176.1"/>
    </source>
</evidence>
<sequence length="70" mass="8343">MYKPSNAAIILEPQQRRRHPRTHLKPLLINYLALRWQSLKPIYFFKKMEEQGRLQILTLAIQVANFPSLL</sequence>
<dbReference type="EMBL" id="JBEDUW010000002">
    <property type="protein sequence ID" value="KAK9947176.1"/>
    <property type="molecule type" value="Genomic_DNA"/>
</dbReference>
<dbReference type="PANTHER" id="PTHR37222:SF1">
    <property type="entry name" value="OS02G0718000 PROTEIN"/>
    <property type="match status" value="1"/>
</dbReference>
<gene>
    <name evidence="1" type="ORF">M0R45_012610</name>
</gene>
<dbReference type="AlphaFoldDB" id="A0AAW1YD74"/>
<dbReference type="Proteomes" id="UP001457282">
    <property type="component" value="Unassembled WGS sequence"/>
</dbReference>
<organism evidence="1 2">
    <name type="scientific">Rubus argutus</name>
    <name type="common">Southern blackberry</name>
    <dbReference type="NCBI Taxonomy" id="59490"/>
    <lineage>
        <taxon>Eukaryota</taxon>
        <taxon>Viridiplantae</taxon>
        <taxon>Streptophyta</taxon>
        <taxon>Embryophyta</taxon>
        <taxon>Tracheophyta</taxon>
        <taxon>Spermatophyta</taxon>
        <taxon>Magnoliopsida</taxon>
        <taxon>eudicotyledons</taxon>
        <taxon>Gunneridae</taxon>
        <taxon>Pentapetalae</taxon>
        <taxon>rosids</taxon>
        <taxon>fabids</taxon>
        <taxon>Rosales</taxon>
        <taxon>Rosaceae</taxon>
        <taxon>Rosoideae</taxon>
        <taxon>Rosoideae incertae sedis</taxon>
        <taxon>Rubus</taxon>
    </lineage>
</organism>
<evidence type="ECO:0000313" key="2">
    <source>
        <dbReference type="Proteomes" id="UP001457282"/>
    </source>
</evidence>
<dbReference type="PANTHER" id="PTHR37222">
    <property type="entry name" value="OS02G0718000 PROTEIN"/>
    <property type="match status" value="1"/>
</dbReference>
<accession>A0AAW1YD74</accession>
<protein>
    <submittedName>
        <fullName evidence="1">Uncharacterized protein</fullName>
    </submittedName>
</protein>
<keyword evidence="2" id="KW-1185">Reference proteome</keyword>